<dbReference type="Gene3D" id="3.40.630.30">
    <property type="match status" value="1"/>
</dbReference>
<dbReference type="PANTHER" id="PTHR10908">
    <property type="entry name" value="SEROTONIN N-ACETYLTRANSFERASE"/>
    <property type="match status" value="1"/>
</dbReference>
<dbReference type="EMBL" id="CP014873">
    <property type="protein sequence ID" value="ANK62658.1"/>
    <property type="molecule type" value="Genomic_DNA"/>
</dbReference>
<evidence type="ECO:0000313" key="2">
    <source>
        <dbReference type="Proteomes" id="UP000078582"/>
    </source>
</evidence>
<dbReference type="InterPro" id="IPR016181">
    <property type="entry name" value="Acyl_CoA_acyltransferase"/>
</dbReference>
<proteinExistence type="predicted"/>
<organism evidence="1 2">
    <name type="scientific">Loigolactobacillus backii</name>
    <dbReference type="NCBI Taxonomy" id="375175"/>
    <lineage>
        <taxon>Bacteria</taxon>
        <taxon>Bacillati</taxon>
        <taxon>Bacillota</taxon>
        <taxon>Bacilli</taxon>
        <taxon>Lactobacillales</taxon>
        <taxon>Lactobacillaceae</taxon>
        <taxon>Loigolactobacillus</taxon>
    </lineage>
</organism>
<dbReference type="InterPro" id="IPR000182">
    <property type="entry name" value="GNAT_dom"/>
</dbReference>
<protein>
    <submittedName>
        <fullName evidence="1">GNAT family acetyltransferase</fullName>
    </submittedName>
</protein>
<dbReference type="SUPFAM" id="SSF55729">
    <property type="entry name" value="Acyl-CoA N-acyltransferases (Nat)"/>
    <property type="match status" value="1"/>
</dbReference>
<name>A0A192H310_9LACO</name>
<dbReference type="CDD" id="cd04301">
    <property type="entry name" value="NAT_SF"/>
    <property type="match status" value="1"/>
</dbReference>
<accession>A0A192H310</accession>
<dbReference type="PROSITE" id="PS51186">
    <property type="entry name" value="GNAT"/>
    <property type="match status" value="1"/>
</dbReference>
<dbReference type="STRING" id="375175.AYR53_07655"/>
<dbReference type="OrthoDB" id="9800962at2"/>
<dbReference type="AlphaFoldDB" id="A0A192H310"/>
<keyword evidence="1" id="KW-0808">Transferase</keyword>
<dbReference type="RefSeq" id="WP_068223480.1">
    <property type="nucleotide sequence ID" value="NZ_CP014623.1"/>
</dbReference>
<keyword evidence="2" id="KW-1185">Reference proteome</keyword>
<dbReference type="Pfam" id="PF13508">
    <property type="entry name" value="Acetyltransf_7"/>
    <property type="match status" value="1"/>
</dbReference>
<reference evidence="1 2" key="1">
    <citation type="submission" date="2016-03" db="EMBL/GenBank/DDBJ databases">
        <title>Pediococcus and Lactobacillus from brewery environment - whole genome sequencing and assembly.</title>
        <authorList>
            <person name="Behr J."/>
            <person name="Geissler A.J."/>
            <person name="Vogel R.F."/>
        </authorList>
    </citation>
    <scope>NUCLEOTIDE SEQUENCE [LARGE SCALE GENOMIC DNA]</scope>
    <source>
        <strain evidence="1 2">TMW 1.1989</strain>
    </source>
</reference>
<dbReference type="GO" id="GO:0008080">
    <property type="term" value="F:N-acetyltransferase activity"/>
    <property type="evidence" value="ECO:0007669"/>
    <property type="project" value="UniProtKB-ARBA"/>
</dbReference>
<dbReference type="InterPro" id="IPR051635">
    <property type="entry name" value="SNAT-like"/>
</dbReference>
<dbReference type="PANTHER" id="PTHR10908:SF0">
    <property type="entry name" value="SEROTONIN N-ACETYLTRANSFERASE"/>
    <property type="match status" value="1"/>
</dbReference>
<evidence type="ECO:0000313" key="1">
    <source>
        <dbReference type="EMBL" id="ANK62658.1"/>
    </source>
</evidence>
<dbReference type="Proteomes" id="UP000078582">
    <property type="component" value="Chromosome"/>
</dbReference>
<dbReference type="KEGG" id="lbt:AYR52_02530"/>
<gene>
    <name evidence="1" type="ORF">AYR53_07655</name>
</gene>
<dbReference type="GeneID" id="42982127"/>
<sequence>MKIRHVRSTDLPALLDIEHAGFSPAKAATKAAFENRIATISDTFFVAEVQSQVVGFINGPVIDQPYISDDLFDQTQPNPTIGGYQSVLGLAVAPSFRQQGIARALLKALEKDASAHGRQTITLTCEERLITFYETAGFTNAGVATSTHGQVTWYNMVKPLGGSL</sequence>